<sequence>MDACHYCCLCGAELELKWLEERAREVCPRCGWVHYPQLKVSAAALVESHGKLLLVQRAEEPWKGCWYLPAGYVEADESPMAAAEREAFEETGLRVAVTNLFNIYYFDDDPRGNGILIVYRCEIIGGTLAGNAEVMMCGYFSPEDLPEPLTGAGHLHAVHDWLAHQNLN</sequence>
<dbReference type="PANTHER" id="PTHR43222:SF2">
    <property type="entry name" value="NUDIX HYDROLASE 23, CHLOROPLASTIC"/>
    <property type="match status" value="1"/>
</dbReference>
<comment type="caution">
    <text evidence="6">The sequence shown here is derived from an EMBL/GenBank/DDBJ whole genome shotgun (WGS) entry which is preliminary data.</text>
</comment>
<evidence type="ECO:0000256" key="4">
    <source>
        <dbReference type="RuleBase" id="RU003476"/>
    </source>
</evidence>
<reference evidence="6 7" key="1">
    <citation type="submission" date="2015-07" db="EMBL/GenBank/DDBJ databases">
        <title>Genome sequence of Ornatilinea apprima DSM 23815.</title>
        <authorList>
            <person name="Hemp J."/>
            <person name="Ward L.M."/>
            <person name="Pace L.A."/>
            <person name="Fischer W.W."/>
        </authorList>
    </citation>
    <scope>NUCLEOTIDE SEQUENCE [LARGE SCALE GENOMIC DNA]</scope>
    <source>
        <strain evidence="6 7">P3M-1</strain>
    </source>
</reference>
<organism evidence="6 7">
    <name type="scientific">Ornatilinea apprima</name>
    <dbReference type="NCBI Taxonomy" id="1134406"/>
    <lineage>
        <taxon>Bacteria</taxon>
        <taxon>Bacillati</taxon>
        <taxon>Chloroflexota</taxon>
        <taxon>Anaerolineae</taxon>
        <taxon>Anaerolineales</taxon>
        <taxon>Anaerolineaceae</taxon>
        <taxon>Ornatilinea</taxon>
    </lineage>
</organism>
<dbReference type="PANTHER" id="PTHR43222">
    <property type="entry name" value="NUDIX HYDROLASE 23"/>
    <property type="match status" value="1"/>
</dbReference>
<comment type="similarity">
    <text evidence="4">Belongs to the Nudix hydrolase family.</text>
</comment>
<dbReference type="InterPro" id="IPR015797">
    <property type="entry name" value="NUDIX_hydrolase-like_dom_sf"/>
</dbReference>
<dbReference type="EMBL" id="LGCL01000045">
    <property type="protein sequence ID" value="KPL70054.1"/>
    <property type="molecule type" value="Genomic_DNA"/>
</dbReference>
<keyword evidence="3" id="KW-0460">Magnesium</keyword>
<gene>
    <name evidence="6" type="ORF">ADN00_18535</name>
</gene>
<keyword evidence="7" id="KW-1185">Reference proteome</keyword>
<dbReference type="RefSeq" id="WP_075064532.1">
    <property type="nucleotide sequence ID" value="NZ_LGCL01000045.1"/>
</dbReference>
<dbReference type="GO" id="GO:0016787">
    <property type="term" value="F:hydrolase activity"/>
    <property type="evidence" value="ECO:0007669"/>
    <property type="project" value="UniProtKB-KW"/>
</dbReference>
<dbReference type="AlphaFoldDB" id="A0A0P6XG63"/>
<evidence type="ECO:0000313" key="7">
    <source>
        <dbReference type="Proteomes" id="UP000050417"/>
    </source>
</evidence>
<dbReference type="Pfam" id="PF00293">
    <property type="entry name" value="NUDIX"/>
    <property type="match status" value="1"/>
</dbReference>
<comment type="cofactor">
    <cofactor evidence="1">
        <name>Mg(2+)</name>
        <dbReference type="ChEBI" id="CHEBI:18420"/>
    </cofactor>
</comment>
<dbReference type="PROSITE" id="PS00893">
    <property type="entry name" value="NUDIX_BOX"/>
    <property type="match status" value="1"/>
</dbReference>
<dbReference type="Gene3D" id="3.90.79.10">
    <property type="entry name" value="Nucleoside Triphosphate Pyrophosphohydrolase"/>
    <property type="match status" value="1"/>
</dbReference>
<name>A0A0P6XG63_9CHLR</name>
<keyword evidence="2 4" id="KW-0378">Hydrolase</keyword>
<evidence type="ECO:0000313" key="6">
    <source>
        <dbReference type="EMBL" id="KPL70054.1"/>
    </source>
</evidence>
<protein>
    <recommendedName>
        <fullName evidence="5">Nudix hydrolase domain-containing protein</fullName>
    </recommendedName>
</protein>
<dbReference type="Pfam" id="PF14803">
    <property type="entry name" value="Zn_ribbon_Nudix"/>
    <property type="match status" value="1"/>
</dbReference>
<evidence type="ECO:0000256" key="3">
    <source>
        <dbReference type="ARBA" id="ARBA00022842"/>
    </source>
</evidence>
<dbReference type="InterPro" id="IPR000086">
    <property type="entry name" value="NUDIX_hydrolase_dom"/>
</dbReference>
<dbReference type="Gene3D" id="2.20.70.10">
    <property type="match status" value="1"/>
</dbReference>
<dbReference type="InterPro" id="IPR029401">
    <property type="entry name" value="Nudix_N"/>
</dbReference>
<evidence type="ECO:0000256" key="2">
    <source>
        <dbReference type="ARBA" id="ARBA00022801"/>
    </source>
</evidence>
<dbReference type="InterPro" id="IPR020084">
    <property type="entry name" value="NUDIX_hydrolase_CS"/>
</dbReference>
<dbReference type="OrthoDB" id="9800077at2"/>
<dbReference type="InterPro" id="IPR020476">
    <property type="entry name" value="Nudix_hydrolase"/>
</dbReference>
<proteinExistence type="inferred from homology"/>
<evidence type="ECO:0000259" key="5">
    <source>
        <dbReference type="PROSITE" id="PS51462"/>
    </source>
</evidence>
<accession>A0A0P6XG63</accession>
<dbReference type="PRINTS" id="PR00502">
    <property type="entry name" value="NUDIXFAMILY"/>
</dbReference>
<feature type="domain" description="Nudix hydrolase" evidence="5">
    <location>
        <begin position="35"/>
        <end position="163"/>
    </location>
</feature>
<dbReference type="STRING" id="1134406.ADN00_18535"/>
<evidence type="ECO:0000256" key="1">
    <source>
        <dbReference type="ARBA" id="ARBA00001946"/>
    </source>
</evidence>
<dbReference type="SUPFAM" id="SSF55811">
    <property type="entry name" value="Nudix"/>
    <property type="match status" value="1"/>
</dbReference>
<dbReference type="Proteomes" id="UP000050417">
    <property type="component" value="Unassembled WGS sequence"/>
</dbReference>
<dbReference type="PROSITE" id="PS51462">
    <property type="entry name" value="NUDIX"/>
    <property type="match status" value="1"/>
</dbReference>